<evidence type="ECO:0000256" key="2">
    <source>
        <dbReference type="ARBA" id="ARBA00023134"/>
    </source>
</evidence>
<feature type="region of interest" description="Disordered" evidence="6">
    <location>
        <begin position="564"/>
        <end position="644"/>
    </location>
</feature>
<keyword evidence="5" id="KW-0479">Metal-binding</keyword>
<dbReference type="OrthoDB" id="5817230at2759"/>
<name>A0A5A7TVQ1_CUCMM</name>
<proteinExistence type="predicted"/>
<protein>
    <submittedName>
        <fullName evidence="7">Extra-large guanine nucleotide-binding protein 1-like isoform X2</fullName>
    </submittedName>
</protein>
<keyword evidence="5" id="KW-0460">Magnesium</keyword>
<dbReference type="InterPro" id="IPR027417">
    <property type="entry name" value="P-loop_NTPase"/>
</dbReference>
<evidence type="ECO:0000256" key="1">
    <source>
        <dbReference type="ARBA" id="ARBA00022741"/>
    </source>
</evidence>
<feature type="binding site" evidence="4">
    <location>
        <begin position="1085"/>
        <end position="1091"/>
    </location>
    <ligand>
        <name>GTP</name>
        <dbReference type="ChEBI" id="CHEBI:37565"/>
    </ligand>
</feature>
<dbReference type="GO" id="GO:0005525">
    <property type="term" value="F:GTP binding"/>
    <property type="evidence" value="ECO:0007669"/>
    <property type="project" value="UniProtKB-KW"/>
</dbReference>
<dbReference type="Gene3D" id="3.40.50.300">
    <property type="entry name" value="P-loop containing nucleotide triphosphate hydrolases"/>
    <property type="match status" value="1"/>
</dbReference>
<feature type="binding site" evidence="5">
    <location>
        <position position="920"/>
    </location>
    <ligand>
        <name>Mg(2+)</name>
        <dbReference type="ChEBI" id="CHEBI:18420"/>
    </ligand>
</feature>
<dbReference type="PROSITE" id="PS51882">
    <property type="entry name" value="G_ALPHA"/>
    <property type="match status" value="1"/>
</dbReference>
<dbReference type="GO" id="GO:0046872">
    <property type="term" value="F:metal ion binding"/>
    <property type="evidence" value="ECO:0007669"/>
    <property type="project" value="UniProtKB-KW"/>
</dbReference>
<dbReference type="Gene3D" id="1.10.400.10">
    <property type="entry name" value="GI Alpha 1, domain 2-like"/>
    <property type="match status" value="1"/>
</dbReference>
<sequence length="1312" mass="147803">MFSMCVRRSPINLSYVFTEHRTQNKREKELETKKERTPLLFTVLCLSSFHHCRSTFLPEVNPTVMERLIVRHVADDFIDDDDEQLSSQSGSSDGIMTSFPSGFHEADMFLELDDAFNNAGGSSSVLKWANVPLEYIEVVKRGLHNGSCLISLIEQALTRFVEHQMLSTWKEFRGDNLWSNQGSTRVLERSSLTTTVADPSCSYNNNMSSMKNAVTQWIMWSCSEKPTLVGVTSSFHKQIKCWNSSPITPQKVLNHSLGMRYARLFWVGDRVTQKILIETPSPSLKRVLLPVLPLHMSKRCTLKRIKPFPRHHGEGIGDNFSSVVLGEMYTRRTKETSGVHHCRRPPSVNIDNVGNKAFPTLSHLHVRNCSPDAVRPTVILTAHLTSEEVVPTLWIQRPTLCGVGSSQNPLVGHLVMAGILKKFFHEKPSSPVNHEDFTGEYSFAIEYKGPGINYEIPRAVPINVDYIPTASVVLSSSQFSDDLSSLPVIQPIVKKLKRGSSSSPNSVISSTSEIQEDGGVCLHANKEDKCNINSCDGVESSSELENFNELKGRRGGVESLEIKNEEDFQGYSNSSDSESVESGLSSSSGIFAVREEEEADNETQPRHGRRPSAVTFLDPQTSNTISEEAESSQFEGESIQEMPRAERKGKKGSCYFCLKGNRFTEKEVCIVCGAKYCFDCIIRAMGTMPEGRKCISCIGFRIDESRRENLGKSSKVLKKLLTDSEIKSIMLHEKECEINQLPARLIYVNGDPLSRQELLMLRSCRKPPKNLKPGQYWYDKESGFWGKEGHGPSQIVSSQLEVGGRIKRNASNGNTNVCINNREITKKELRILKLAGVPCEGRPSFWVSADGSYQEEGMNNGGKIWDKTRTKLACALYSLPIPSNSVRTGEEIEDGAKSVSSEQKVLHKLLLVGHKKSGTSTIFKQAKQIYKVPFSDDERQMIKFLIQRNLYWYLSILLEGRERFEEEILMDEKSKQPVNDPSSSSAAGNENQLERKDIYSLGPKLKGFADWLLQVVVSGNFETIFPAATRVYGQLVEELLKDEAFQATYSRRNELEMLPRVATYFLDRAIDISSIEYDPSDNDILYAEGITLCNSLSSMEFMFPESRQDSLLDPPYQHDLSIRYQLIRVHSSTLGENCKLLEMFDDIKIILFCVDLTDYDEFDEDDNGVLTNRMIASKQLFASIVTHQASRGKNFLLILNKFDLFEEKIIQVPLAQCEWFVDFNPMITGRSSSSTNPTLAQRAFQYIAVKFKRLFCSLTDKKLFVSQTTGMEPENVNAALRYAREIIKWQVDKPNISITEVSCTSVDASSFT</sequence>
<evidence type="ECO:0000256" key="3">
    <source>
        <dbReference type="ARBA" id="ARBA00023224"/>
    </source>
</evidence>
<reference evidence="7 8" key="1">
    <citation type="submission" date="2019-08" db="EMBL/GenBank/DDBJ databases">
        <title>Draft genome sequences of two oriental melons (Cucumis melo L. var makuwa).</title>
        <authorList>
            <person name="Kwon S.-Y."/>
        </authorList>
    </citation>
    <scope>NUCLEOTIDE SEQUENCE [LARGE SCALE GENOMIC DNA]</scope>
    <source>
        <strain evidence="8">cv. SW 3</strain>
        <tissue evidence="7">Leaf</tissue>
    </source>
</reference>
<keyword evidence="2 4" id="KW-0342">GTP-binding</keyword>
<dbReference type="PRINTS" id="PR00318">
    <property type="entry name" value="GPROTEINA"/>
</dbReference>
<dbReference type="SUPFAM" id="SSF47895">
    <property type="entry name" value="Transducin (alpha subunit), insertion domain"/>
    <property type="match status" value="1"/>
</dbReference>
<dbReference type="SUPFAM" id="SSF52540">
    <property type="entry name" value="P-loop containing nucleoside triphosphate hydrolases"/>
    <property type="match status" value="1"/>
</dbReference>
<evidence type="ECO:0000313" key="7">
    <source>
        <dbReference type="EMBL" id="KAA0045967.1"/>
    </source>
</evidence>
<dbReference type="EMBL" id="SSTE01014401">
    <property type="protein sequence ID" value="KAA0045967.1"/>
    <property type="molecule type" value="Genomic_DNA"/>
</dbReference>
<dbReference type="SMART" id="SM00275">
    <property type="entry name" value="G_alpha"/>
    <property type="match status" value="1"/>
</dbReference>
<comment type="caution">
    <text evidence="7">The sequence shown here is derived from an EMBL/GenBank/DDBJ whole genome shotgun (WGS) entry which is preliminary data.</text>
</comment>
<dbReference type="InterPro" id="IPR011025">
    <property type="entry name" value="GproteinA_insert"/>
</dbReference>
<dbReference type="FunFam" id="3.40.50.300:FF:000720">
    <property type="entry name" value="Guanine nucleotide-binding protein G(k) subunit alpha"/>
    <property type="match status" value="1"/>
</dbReference>
<dbReference type="Proteomes" id="UP000321393">
    <property type="component" value="Unassembled WGS sequence"/>
</dbReference>
<gene>
    <name evidence="7" type="ORF">E6C27_scaffold243G005150</name>
</gene>
<dbReference type="GO" id="GO:0007186">
    <property type="term" value="P:G protein-coupled receptor signaling pathway"/>
    <property type="evidence" value="ECO:0007669"/>
    <property type="project" value="InterPro"/>
</dbReference>
<evidence type="ECO:0000256" key="4">
    <source>
        <dbReference type="PIRSR" id="PIRSR601019-1"/>
    </source>
</evidence>
<dbReference type="GO" id="GO:0003924">
    <property type="term" value="F:GTPase activity"/>
    <property type="evidence" value="ECO:0007669"/>
    <property type="project" value="InterPro"/>
</dbReference>
<keyword evidence="3" id="KW-0807">Transducer</keyword>
<feature type="binding site" evidence="5">
    <location>
        <position position="1091"/>
    </location>
    <ligand>
        <name>Mg(2+)</name>
        <dbReference type="ChEBI" id="CHEBI:18420"/>
    </ligand>
</feature>
<feature type="binding site" evidence="4">
    <location>
        <begin position="1200"/>
        <end position="1203"/>
    </location>
    <ligand>
        <name>GTP</name>
        <dbReference type="ChEBI" id="CHEBI:37565"/>
    </ligand>
</feature>
<dbReference type="PANTHER" id="PTHR36486:SF4">
    <property type="entry name" value="PH DOMAIN-CONTAINING PROTEIN"/>
    <property type="match status" value="1"/>
</dbReference>
<accession>A0A5A7TVQ1</accession>
<feature type="compositionally biased region" description="Low complexity" evidence="6">
    <location>
        <begin position="572"/>
        <end position="588"/>
    </location>
</feature>
<dbReference type="InterPro" id="IPR001019">
    <property type="entry name" value="Gprotein_alpha_su"/>
</dbReference>
<dbReference type="STRING" id="1194695.A0A5A7TVQ1"/>
<dbReference type="CDD" id="cd00066">
    <property type="entry name" value="G-alpha"/>
    <property type="match status" value="1"/>
</dbReference>
<dbReference type="Pfam" id="PF00503">
    <property type="entry name" value="G-alpha"/>
    <property type="match status" value="1"/>
</dbReference>
<dbReference type="PANTHER" id="PTHR36486">
    <property type="entry name" value="OS01G0977800 PROTEIN"/>
    <property type="match status" value="1"/>
</dbReference>
<organism evidence="7 8">
    <name type="scientific">Cucumis melo var. makuwa</name>
    <name type="common">Oriental melon</name>
    <dbReference type="NCBI Taxonomy" id="1194695"/>
    <lineage>
        <taxon>Eukaryota</taxon>
        <taxon>Viridiplantae</taxon>
        <taxon>Streptophyta</taxon>
        <taxon>Embryophyta</taxon>
        <taxon>Tracheophyta</taxon>
        <taxon>Spermatophyta</taxon>
        <taxon>Magnoliopsida</taxon>
        <taxon>eudicotyledons</taxon>
        <taxon>Gunneridae</taxon>
        <taxon>Pentapetalae</taxon>
        <taxon>rosids</taxon>
        <taxon>fabids</taxon>
        <taxon>Cucurbitales</taxon>
        <taxon>Cucurbitaceae</taxon>
        <taxon>Benincaseae</taxon>
        <taxon>Cucumis</taxon>
    </lineage>
</organism>
<evidence type="ECO:0000256" key="5">
    <source>
        <dbReference type="PIRSR" id="PIRSR601019-2"/>
    </source>
</evidence>
<dbReference type="GO" id="GO:0031683">
    <property type="term" value="F:G-protein beta/gamma-subunit complex binding"/>
    <property type="evidence" value="ECO:0007669"/>
    <property type="project" value="InterPro"/>
</dbReference>
<feature type="compositionally biased region" description="Polar residues" evidence="6">
    <location>
        <begin position="618"/>
        <end position="635"/>
    </location>
</feature>
<evidence type="ECO:0000256" key="6">
    <source>
        <dbReference type="SAM" id="MobiDB-lite"/>
    </source>
</evidence>
<dbReference type="InterPro" id="IPR053057">
    <property type="entry name" value="XLG_GTP-binding"/>
</dbReference>
<keyword evidence="1 4" id="KW-0547">Nucleotide-binding</keyword>
<evidence type="ECO:0000313" key="8">
    <source>
        <dbReference type="Proteomes" id="UP000321393"/>
    </source>
</evidence>